<evidence type="ECO:0000256" key="1">
    <source>
        <dbReference type="ARBA" id="ARBA00022723"/>
    </source>
</evidence>
<dbReference type="Pfam" id="PF01753">
    <property type="entry name" value="zf-MYND"/>
    <property type="match status" value="2"/>
</dbReference>
<protein>
    <submittedName>
        <fullName evidence="6">FGENESH: predicted gene_9.30 protein</fullName>
    </submittedName>
</protein>
<dbReference type="AlphaFoldDB" id="A0A0K3CIS2"/>
<accession>A0A0K3CIS2</accession>
<feature type="domain" description="MYND-type" evidence="5">
    <location>
        <begin position="9"/>
        <end position="49"/>
    </location>
</feature>
<dbReference type="Proteomes" id="UP000199069">
    <property type="component" value="Unassembled WGS sequence"/>
</dbReference>
<reference evidence="6 7" key="1">
    <citation type="submission" date="2015-07" db="EMBL/GenBank/DDBJ databases">
        <authorList>
            <person name="Cajimat M.N.B."/>
            <person name="Milazzo M.L."/>
            <person name="Fulhorst C.F."/>
        </authorList>
    </citation>
    <scope>NUCLEOTIDE SEQUENCE [LARGE SCALE GENOMIC DNA]</scope>
    <source>
        <strain evidence="6">Single colony</strain>
    </source>
</reference>
<dbReference type="InterPro" id="IPR002893">
    <property type="entry name" value="Znf_MYND"/>
</dbReference>
<gene>
    <name evidence="6" type="primary">FGENESH: predicted gene_9.30</name>
    <name evidence="6" type="ORF">BN2166_0046840</name>
</gene>
<evidence type="ECO:0000256" key="2">
    <source>
        <dbReference type="ARBA" id="ARBA00022771"/>
    </source>
</evidence>
<keyword evidence="1" id="KW-0479">Metal-binding</keyword>
<keyword evidence="3" id="KW-0862">Zinc</keyword>
<name>A0A0K3CIS2_RHOTO</name>
<proteinExistence type="predicted"/>
<evidence type="ECO:0000256" key="3">
    <source>
        <dbReference type="ARBA" id="ARBA00022833"/>
    </source>
</evidence>
<dbReference type="Gene3D" id="6.10.140.2220">
    <property type="match status" value="3"/>
</dbReference>
<keyword evidence="2 4" id="KW-0863">Zinc-finger</keyword>
<keyword evidence="7" id="KW-1185">Reference proteome</keyword>
<evidence type="ECO:0000259" key="5">
    <source>
        <dbReference type="PROSITE" id="PS50865"/>
    </source>
</evidence>
<organism evidence="6 7">
    <name type="scientific">Rhodotorula toruloides</name>
    <name type="common">Yeast</name>
    <name type="synonym">Rhodosporidium toruloides</name>
    <dbReference type="NCBI Taxonomy" id="5286"/>
    <lineage>
        <taxon>Eukaryota</taxon>
        <taxon>Fungi</taxon>
        <taxon>Dikarya</taxon>
        <taxon>Basidiomycota</taxon>
        <taxon>Pucciniomycotina</taxon>
        <taxon>Microbotryomycetes</taxon>
        <taxon>Sporidiobolales</taxon>
        <taxon>Sporidiobolaceae</taxon>
        <taxon>Rhodotorula</taxon>
    </lineage>
</organism>
<evidence type="ECO:0000256" key="4">
    <source>
        <dbReference type="PROSITE-ProRule" id="PRU00134"/>
    </source>
</evidence>
<dbReference type="EMBL" id="CWKI01000009">
    <property type="protein sequence ID" value="CTR08823.1"/>
    <property type="molecule type" value="Genomic_DNA"/>
</dbReference>
<evidence type="ECO:0000313" key="6">
    <source>
        <dbReference type="EMBL" id="CTR08823.1"/>
    </source>
</evidence>
<dbReference type="GO" id="GO:0008270">
    <property type="term" value="F:zinc ion binding"/>
    <property type="evidence" value="ECO:0007669"/>
    <property type="project" value="UniProtKB-KW"/>
</dbReference>
<evidence type="ECO:0000313" key="7">
    <source>
        <dbReference type="Proteomes" id="UP000199069"/>
    </source>
</evidence>
<sequence>MYALAANECLACGEHATTRCSSGLKAGLDAWFCSPACQQLLWPAHRLFCGPGKANPFTWPPLSAEEREWCFSNLDVPAGGNAHPSLVGMTLRQYLRDRARTTLAKVPFVLQQFTHPQIPNDDETQYFSFCVRGFRHQHAGSLVPGSIGREGVAPVTLMTIACTMLEFPVTKTPWRTPLLHLATLFATIPDTHPNDNMLTLGVLRRMETYLRPLTEDGKPERELAVAACEKLLLDAAVCSSDPQLARPQGEKSRPERVPRVLVPSSLVPLHVWLKADCCGSSALCRYSTSTAATARSFASSYRPNARDSSATLANLTFAQAMSLPKTGMCLVCGTETRNRCSSCSKAGLDLFFCSPEHQKFVPLEFTPNAILKGYVEPVNEPDAIDSAIAYMTRHFHHALLHSFEPPSTKPSPDMSPLLTITDIANPLEISVDAGGWRTPFLHQVSVIAAGLHSRAPPPDYNDKLRQHVLPSLVKLLQATLLPEDSEKARDTLLRLIQFAEERLNLTLYLRRLAMQAHTTGECLVCGKPATMRCSACGKAGIDLFFCSAEHQKMLWQTHKPFCGPGKANPWTWPPLSRQDCEAFLRDLHAPPGRLLFFNSVAAMSPSAYLIKHLGLPAADLPETVVLLSRRTSEPLSVIMQQAVCIIRAAHYQWANSFEPPHQPRHLEAAWITGFATALDLINGPETSFRTELLHRLSVIAAITHPDILARFPEADPLYHGSLDRLEAFLDTAYDPAHPQAAIETRERYERIFNSAGPYRRSDYLRSPWFFSILSRHLLAPMSTMPAGRCIICAAETKTRCSSCAKAGVDIFFCSPKHQKLLWPLHRFFCGPGKANPFKWPALSRAESRHAIDNLDTPPGPHAKGRTCRASTIMEHLRDEAGLPAHCHVSQILHATEPTHVQGRPVEMTAVNIRIAEYRLVRSNTADADLLTLPSLVPPLTYFTQVADVFGVFDLSADWLTGFLHRLSAVSLLARQASIPSFEESEAALLLLLPAHA</sequence>
<dbReference type="SUPFAM" id="SSF144232">
    <property type="entry name" value="HIT/MYND zinc finger-like"/>
    <property type="match status" value="3"/>
</dbReference>
<dbReference type="PROSITE" id="PS50865">
    <property type="entry name" value="ZF_MYND_2"/>
    <property type="match status" value="1"/>
</dbReference>